<organism evidence="1 2">
    <name type="scientific">Allacma fusca</name>
    <dbReference type="NCBI Taxonomy" id="39272"/>
    <lineage>
        <taxon>Eukaryota</taxon>
        <taxon>Metazoa</taxon>
        <taxon>Ecdysozoa</taxon>
        <taxon>Arthropoda</taxon>
        <taxon>Hexapoda</taxon>
        <taxon>Collembola</taxon>
        <taxon>Symphypleona</taxon>
        <taxon>Sminthuridae</taxon>
        <taxon>Allacma</taxon>
    </lineage>
</organism>
<reference evidence="1" key="1">
    <citation type="submission" date="2021-06" db="EMBL/GenBank/DDBJ databases">
        <authorList>
            <person name="Hodson N. C."/>
            <person name="Mongue J. A."/>
            <person name="Jaron S. K."/>
        </authorList>
    </citation>
    <scope>NUCLEOTIDE SEQUENCE</scope>
</reference>
<feature type="non-terminal residue" evidence="1">
    <location>
        <position position="1"/>
    </location>
</feature>
<dbReference type="AlphaFoldDB" id="A0A8J2NX68"/>
<proteinExistence type="predicted"/>
<name>A0A8J2NX68_9HEXA</name>
<evidence type="ECO:0000313" key="1">
    <source>
        <dbReference type="EMBL" id="CAG7729738.1"/>
    </source>
</evidence>
<gene>
    <name evidence="1" type="ORF">AFUS01_LOCUS18432</name>
</gene>
<keyword evidence="2" id="KW-1185">Reference proteome</keyword>
<sequence length="56" mass="5688">SGSKNEALVLRVLCSSISGSSGGWRGTAIGHYGGHCQLTERAARDSPTDSQGSPAN</sequence>
<comment type="caution">
    <text evidence="1">The sequence shown here is derived from an EMBL/GenBank/DDBJ whole genome shotgun (WGS) entry which is preliminary data.</text>
</comment>
<accession>A0A8J2NX68</accession>
<dbReference type="EMBL" id="CAJVCH010183447">
    <property type="protein sequence ID" value="CAG7729738.1"/>
    <property type="molecule type" value="Genomic_DNA"/>
</dbReference>
<evidence type="ECO:0000313" key="2">
    <source>
        <dbReference type="Proteomes" id="UP000708208"/>
    </source>
</evidence>
<dbReference type="Proteomes" id="UP000708208">
    <property type="component" value="Unassembled WGS sequence"/>
</dbReference>
<protein>
    <submittedName>
        <fullName evidence="1">Uncharacterized protein</fullName>
    </submittedName>
</protein>